<dbReference type="CDD" id="cd07377">
    <property type="entry name" value="WHTH_GntR"/>
    <property type="match status" value="1"/>
</dbReference>
<sequence>MIRSAPSEAAVPAHEAGTMLGAGTPAEDSRAPRYKAIYEDLARGIRAGRYPVMTLLPTEHELCVQYDASRHTVREAVRLLTEAGMVSRRPGVGTRVEAAKSDTRHTQRISQFSELFQYIKNASLRVHDARMIKANARQATALGCTLRHEWLYVRAIKLLGNKAAPVAFSEAYIHPDYAAIEADIGRVHLPLSGLIETRYSQRIREVAQEFSATPIGKEVAGLLKVAPKTAGLVITRRYFGEHSIPMLVTITTFPHTKMKYSMSLKVDLPE</sequence>
<dbReference type="PRINTS" id="PR00035">
    <property type="entry name" value="HTHGNTR"/>
</dbReference>
<gene>
    <name evidence="6" type="primary">treR</name>
    <name evidence="6" type="ORF">SAMEA1982600_00354</name>
</gene>
<dbReference type="InterPro" id="IPR050679">
    <property type="entry name" value="Bact_HTH_transcr_reg"/>
</dbReference>
<dbReference type="PROSITE" id="PS50949">
    <property type="entry name" value="HTH_GNTR"/>
    <property type="match status" value="1"/>
</dbReference>
<organism evidence="6 7">
    <name type="scientific">Bordetella ansorpii</name>
    <dbReference type="NCBI Taxonomy" id="288768"/>
    <lineage>
        <taxon>Bacteria</taxon>
        <taxon>Pseudomonadati</taxon>
        <taxon>Pseudomonadota</taxon>
        <taxon>Betaproteobacteria</taxon>
        <taxon>Burkholderiales</taxon>
        <taxon>Alcaligenaceae</taxon>
        <taxon>Bordetella</taxon>
    </lineage>
</organism>
<accession>A0A157KIR5</accession>
<dbReference type="Pfam" id="PF00392">
    <property type="entry name" value="GntR"/>
    <property type="match status" value="1"/>
</dbReference>
<dbReference type="InterPro" id="IPR036390">
    <property type="entry name" value="WH_DNA-bd_sf"/>
</dbReference>
<protein>
    <submittedName>
        <fullName evidence="6">GntR family transcriptional regulator</fullName>
    </submittedName>
</protein>
<evidence type="ECO:0000313" key="7">
    <source>
        <dbReference type="Proteomes" id="UP000077037"/>
    </source>
</evidence>
<dbReference type="SMART" id="SM00866">
    <property type="entry name" value="UTRA"/>
    <property type="match status" value="1"/>
</dbReference>
<dbReference type="SUPFAM" id="SSF46785">
    <property type="entry name" value="Winged helix' DNA-binding domain"/>
    <property type="match status" value="1"/>
</dbReference>
<feature type="domain" description="HTH gntR-type" evidence="5">
    <location>
        <begin position="31"/>
        <end position="99"/>
    </location>
</feature>
<dbReference type="EMBL" id="FKBS01000006">
    <property type="protein sequence ID" value="SAH83859.1"/>
    <property type="molecule type" value="Genomic_DNA"/>
</dbReference>
<evidence type="ECO:0000256" key="2">
    <source>
        <dbReference type="ARBA" id="ARBA00023125"/>
    </source>
</evidence>
<dbReference type="AlphaFoldDB" id="A0A157KIR5"/>
<dbReference type="Gene3D" id="3.40.1410.10">
    <property type="entry name" value="Chorismate lyase-like"/>
    <property type="match status" value="1"/>
</dbReference>
<keyword evidence="2" id="KW-0238">DNA-binding</keyword>
<dbReference type="InterPro" id="IPR036388">
    <property type="entry name" value="WH-like_DNA-bd_sf"/>
</dbReference>
<dbReference type="PANTHER" id="PTHR44846">
    <property type="entry name" value="MANNOSYL-D-GLYCERATE TRANSPORT/METABOLISM SYSTEM REPRESSOR MNGR-RELATED"/>
    <property type="match status" value="1"/>
</dbReference>
<dbReference type="InterPro" id="IPR011663">
    <property type="entry name" value="UTRA"/>
</dbReference>
<dbReference type="Gene3D" id="1.10.10.10">
    <property type="entry name" value="Winged helix-like DNA-binding domain superfamily/Winged helix DNA-binding domain"/>
    <property type="match status" value="1"/>
</dbReference>
<evidence type="ECO:0000256" key="1">
    <source>
        <dbReference type="ARBA" id="ARBA00023015"/>
    </source>
</evidence>
<dbReference type="SUPFAM" id="SSF64288">
    <property type="entry name" value="Chorismate lyase-like"/>
    <property type="match status" value="1"/>
</dbReference>
<dbReference type="GO" id="GO:0045892">
    <property type="term" value="P:negative regulation of DNA-templated transcription"/>
    <property type="evidence" value="ECO:0007669"/>
    <property type="project" value="TreeGrafter"/>
</dbReference>
<evidence type="ECO:0000313" key="6">
    <source>
        <dbReference type="EMBL" id="SAH83859.1"/>
    </source>
</evidence>
<feature type="region of interest" description="Disordered" evidence="4">
    <location>
        <begin position="1"/>
        <end position="28"/>
    </location>
</feature>
<dbReference type="OrthoDB" id="7363114at2"/>
<keyword evidence="3" id="KW-0804">Transcription</keyword>
<dbReference type="InterPro" id="IPR028978">
    <property type="entry name" value="Chorismate_lyase_/UTRA_dom_sf"/>
</dbReference>
<evidence type="ECO:0000256" key="3">
    <source>
        <dbReference type="ARBA" id="ARBA00023163"/>
    </source>
</evidence>
<dbReference type="InterPro" id="IPR000524">
    <property type="entry name" value="Tscrpt_reg_HTH_GntR"/>
</dbReference>
<dbReference type="Proteomes" id="UP000077037">
    <property type="component" value="Unassembled WGS sequence"/>
</dbReference>
<reference evidence="6 7" key="1">
    <citation type="submission" date="2016-03" db="EMBL/GenBank/DDBJ databases">
        <authorList>
            <consortium name="Pathogen Informatics"/>
        </authorList>
    </citation>
    <scope>NUCLEOTIDE SEQUENCE [LARGE SCALE GENOMIC DNA]</scope>
    <source>
        <strain evidence="6 7">NCTC13364</strain>
    </source>
</reference>
<proteinExistence type="predicted"/>
<dbReference type="RefSeq" id="WP_066406904.1">
    <property type="nucleotide sequence ID" value="NZ_FKBS01000006.1"/>
</dbReference>
<evidence type="ECO:0000256" key="4">
    <source>
        <dbReference type="SAM" id="MobiDB-lite"/>
    </source>
</evidence>
<dbReference type="GO" id="GO:0003677">
    <property type="term" value="F:DNA binding"/>
    <property type="evidence" value="ECO:0007669"/>
    <property type="project" value="UniProtKB-KW"/>
</dbReference>
<evidence type="ECO:0000259" key="5">
    <source>
        <dbReference type="PROSITE" id="PS50949"/>
    </source>
</evidence>
<name>A0A157KIR5_9BORD</name>
<dbReference type="PANTHER" id="PTHR44846:SF1">
    <property type="entry name" value="MANNOSYL-D-GLYCERATE TRANSPORT_METABOLISM SYSTEM REPRESSOR MNGR-RELATED"/>
    <property type="match status" value="1"/>
</dbReference>
<keyword evidence="1" id="KW-0805">Transcription regulation</keyword>
<dbReference type="Pfam" id="PF07702">
    <property type="entry name" value="UTRA"/>
    <property type="match status" value="1"/>
</dbReference>
<dbReference type="GO" id="GO:0003700">
    <property type="term" value="F:DNA-binding transcription factor activity"/>
    <property type="evidence" value="ECO:0007669"/>
    <property type="project" value="InterPro"/>
</dbReference>
<dbReference type="SMART" id="SM00345">
    <property type="entry name" value="HTH_GNTR"/>
    <property type="match status" value="1"/>
</dbReference>